<name>A0A9J5WKH9_SOLCO</name>
<dbReference type="EMBL" id="JACXVP010000011">
    <property type="protein sequence ID" value="KAG5575893.1"/>
    <property type="molecule type" value="Genomic_DNA"/>
</dbReference>
<evidence type="ECO:0000256" key="1">
    <source>
        <dbReference type="SAM" id="MobiDB-lite"/>
    </source>
</evidence>
<dbReference type="AlphaFoldDB" id="A0A9J5WKH9"/>
<protein>
    <submittedName>
        <fullName evidence="2">Uncharacterized protein</fullName>
    </submittedName>
</protein>
<feature type="region of interest" description="Disordered" evidence="1">
    <location>
        <begin position="191"/>
        <end position="215"/>
    </location>
</feature>
<sequence length="215" mass="24707">MHRVWPQMLFLIHRKPTKKRRKSDVSHGANCTKLQIGMGKIVAYALAIVMMNVMMTKFSINTEINMRLFGEDAEKIETLDAYNDLCIFIIHPMIRVRKSEKVGLGCGIMDLFIISTGRYFDMKIMFLYIVQYGKTRGGIVKRFVPKASKNKKRKVVEVSKSSKKKKIIVEEPKSNSDYDIMAKIHNWEASVQASDDVESSEEKADSEDDENCRDT</sequence>
<proteinExistence type="predicted"/>
<keyword evidence="3" id="KW-1185">Reference proteome</keyword>
<organism evidence="2 3">
    <name type="scientific">Solanum commersonii</name>
    <name type="common">Commerson's wild potato</name>
    <name type="synonym">Commerson's nightshade</name>
    <dbReference type="NCBI Taxonomy" id="4109"/>
    <lineage>
        <taxon>Eukaryota</taxon>
        <taxon>Viridiplantae</taxon>
        <taxon>Streptophyta</taxon>
        <taxon>Embryophyta</taxon>
        <taxon>Tracheophyta</taxon>
        <taxon>Spermatophyta</taxon>
        <taxon>Magnoliopsida</taxon>
        <taxon>eudicotyledons</taxon>
        <taxon>Gunneridae</taxon>
        <taxon>Pentapetalae</taxon>
        <taxon>asterids</taxon>
        <taxon>lamiids</taxon>
        <taxon>Solanales</taxon>
        <taxon>Solanaceae</taxon>
        <taxon>Solanoideae</taxon>
        <taxon>Solaneae</taxon>
        <taxon>Solanum</taxon>
    </lineage>
</organism>
<comment type="caution">
    <text evidence="2">The sequence shown here is derived from an EMBL/GenBank/DDBJ whole genome shotgun (WGS) entry which is preliminary data.</text>
</comment>
<accession>A0A9J5WKH9</accession>
<evidence type="ECO:0000313" key="3">
    <source>
        <dbReference type="Proteomes" id="UP000824120"/>
    </source>
</evidence>
<reference evidence="2 3" key="1">
    <citation type="submission" date="2020-09" db="EMBL/GenBank/DDBJ databases">
        <title>De no assembly of potato wild relative species, Solanum commersonii.</title>
        <authorList>
            <person name="Cho K."/>
        </authorList>
    </citation>
    <scope>NUCLEOTIDE SEQUENCE [LARGE SCALE GENOMIC DNA]</scope>
    <source>
        <strain evidence="2">LZ3.2</strain>
        <tissue evidence="2">Leaf</tissue>
    </source>
</reference>
<feature type="compositionally biased region" description="Acidic residues" evidence="1">
    <location>
        <begin position="195"/>
        <end position="215"/>
    </location>
</feature>
<dbReference type="Proteomes" id="UP000824120">
    <property type="component" value="Chromosome 11"/>
</dbReference>
<gene>
    <name evidence="2" type="ORF">H5410_056027</name>
</gene>
<evidence type="ECO:0000313" key="2">
    <source>
        <dbReference type="EMBL" id="KAG5575893.1"/>
    </source>
</evidence>